<dbReference type="GO" id="GO:0016567">
    <property type="term" value="P:protein ubiquitination"/>
    <property type="evidence" value="ECO:0007669"/>
    <property type="project" value="InterPro"/>
</dbReference>
<dbReference type="GO" id="GO:0004842">
    <property type="term" value="F:ubiquitin-protein transferase activity"/>
    <property type="evidence" value="ECO:0007669"/>
    <property type="project" value="InterPro"/>
</dbReference>
<evidence type="ECO:0000313" key="5">
    <source>
        <dbReference type="Proteomes" id="UP000244855"/>
    </source>
</evidence>
<dbReference type="SUPFAM" id="SSF57850">
    <property type="entry name" value="RING/U-box"/>
    <property type="match status" value="1"/>
</dbReference>
<dbReference type="AlphaFoldDB" id="A0A2V1DTH9"/>
<evidence type="ECO:0000313" key="4">
    <source>
        <dbReference type="EMBL" id="PVI01212.1"/>
    </source>
</evidence>
<dbReference type="PROSITE" id="PS50089">
    <property type="entry name" value="ZF_RING_2"/>
    <property type="match status" value="1"/>
</dbReference>
<gene>
    <name evidence="4" type="ORF">DM02DRAFT_728058</name>
</gene>
<dbReference type="GO" id="GO:0005634">
    <property type="term" value="C:nucleus"/>
    <property type="evidence" value="ECO:0007669"/>
    <property type="project" value="InterPro"/>
</dbReference>
<dbReference type="SMART" id="SM00184">
    <property type="entry name" value="RING"/>
    <property type="match status" value="1"/>
</dbReference>
<dbReference type="EMBL" id="KZ805361">
    <property type="protein sequence ID" value="PVI01212.1"/>
    <property type="molecule type" value="Genomic_DNA"/>
</dbReference>
<dbReference type="InterPro" id="IPR001841">
    <property type="entry name" value="Znf_RING"/>
</dbReference>
<feature type="domain" description="RING-type" evidence="3">
    <location>
        <begin position="138"/>
        <end position="183"/>
    </location>
</feature>
<organism evidence="4 5">
    <name type="scientific">Periconia macrospinosa</name>
    <dbReference type="NCBI Taxonomy" id="97972"/>
    <lineage>
        <taxon>Eukaryota</taxon>
        <taxon>Fungi</taxon>
        <taxon>Dikarya</taxon>
        <taxon>Ascomycota</taxon>
        <taxon>Pezizomycotina</taxon>
        <taxon>Dothideomycetes</taxon>
        <taxon>Pleosporomycetidae</taxon>
        <taxon>Pleosporales</taxon>
        <taxon>Massarineae</taxon>
        <taxon>Periconiaceae</taxon>
        <taxon>Periconia</taxon>
    </lineage>
</organism>
<dbReference type="Gene3D" id="3.30.40.10">
    <property type="entry name" value="Zinc/RING finger domain, C3HC4 (zinc finger)"/>
    <property type="match status" value="1"/>
</dbReference>
<dbReference type="PANTHER" id="PTHR16047">
    <property type="entry name" value="RFWD3 PROTEIN"/>
    <property type="match status" value="1"/>
</dbReference>
<accession>A0A2V1DTH9</accession>
<dbReference type="GO" id="GO:0036297">
    <property type="term" value="P:interstrand cross-link repair"/>
    <property type="evidence" value="ECO:0007669"/>
    <property type="project" value="InterPro"/>
</dbReference>
<dbReference type="InterPro" id="IPR037381">
    <property type="entry name" value="RFWD3"/>
</dbReference>
<evidence type="ECO:0000256" key="2">
    <source>
        <dbReference type="SAM" id="MobiDB-lite"/>
    </source>
</evidence>
<proteinExistence type="predicted"/>
<feature type="compositionally biased region" description="Low complexity" evidence="2">
    <location>
        <begin position="277"/>
        <end position="295"/>
    </location>
</feature>
<keyword evidence="1" id="KW-0862">Zinc</keyword>
<dbReference type="GO" id="GO:0008270">
    <property type="term" value="F:zinc ion binding"/>
    <property type="evidence" value="ECO:0007669"/>
    <property type="project" value="UniProtKB-KW"/>
</dbReference>
<reference evidence="4 5" key="1">
    <citation type="journal article" date="2018" name="Sci. Rep.">
        <title>Comparative genomics provides insights into the lifestyle and reveals functional heterogeneity of dark septate endophytic fungi.</title>
        <authorList>
            <person name="Knapp D.G."/>
            <person name="Nemeth J.B."/>
            <person name="Barry K."/>
            <person name="Hainaut M."/>
            <person name="Henrissat B."/>
            <person name="Johnson J."/>
            <person name="Kuo A."/>
            <person name="Lim J.H.P."/>
            <person name="Lipzen A."/>
            <person name="Nolan M."/>
            <person name="Ohm R.A."/>
            <person name="Tamas L."/>
            <person name="Grigoriev I.V."/>
            <person name="Spatafora J.W."/>
            <person name="Nagy L.G."/>
            <person name="Kovacs G.M."/>
        </authorList>
    </citation>
    <scope>NUCLEOTIDE SEQUENCE [LARGE SCALE GENOMIC DNA]</scope>
    <source>
        <strain evidence="4 5">DSE2036</strain>
    </source>
</reference>
<dbReference type="Pfam" id="PF13639">
    <property type="entry name" value="zf-RING_2"/>
    <property type="match status" value="1"/>
</dbReference>
<feature type="region of interest" description="Disordered" evidence="2">
    <location>
        <begin position="254"/>
        <end position="304"/>
    </location>
</feature>
<dbReference type="Proteomes" id="UP000244855">
    <property type="component" value="Unassembled WGS sequence"/>
</dbReference>
<dbReference type="OrthoDB" id="8062037at2759"/>
<name>A0A2V1DTH9_9PLEO</name>
<keyword evidence="1" id="KW-0479">Metal-binding</keyword>
<sequence length="546" mass="61099">MATEIDLFATKNMLGSFKSFYTSLDVASVRCTEDVSLFAQAVFNVHKQSETKRRRKWRGEANPTILIPVQRQTSLLKSLTWSTTTTTTADTLFLQPRLRPDIHNHANPDLTAQELEIAMSTKELSNLIDRALRSTSTCGICTEAFSASHPPVALRCTHIFGHKCIKKWLLSRRQNSNTCPLCRSAVFDASVDDGNTNRNSNDRGSGIGYGDTDADLWRALCEIAEYEEQHEQEDAMELINEFMRKMWEGVCGMSQRHRQSHLQKETQTKGRNRRRPSSSSRSSSCSSSSLSPLPSIRKEKVDADETTSPSFTAAEYLLNAILPALIHTSSSPDVALPSSRSLRRQHQKNRLLFLESHNLLHATFLSLNRPSTFTRGLATPLVRLARLLTQCSGVMPRWLTSVARTSHLFWNANACLGGPGQRQIEQISWKHIQEATHLTSPRYFPLLHLYTILISQTLVHLPIPQDNVSLILERCCTRIGGSWADSPSTGLKQLCVAVYTELKRCQIEGGAASLRAKTWESDVVRGLWGLAGWVGRGKKGLTLRDS</sequence>
<dbReference type="STRING" id="97972.A0A2V1DTH9"/>
<evidence type="ECO:0000259" key="3">
    <source>
        <dbReference type="PROSITE" id="PS50089"/>
    </source>
</evidence>
<dbReference type="InterPro" id="IPR013083">
    <property type="entry name" value="Znf_RING/FYVE/PHD"/>
</dbReference>
<dbReference type="PANTHER" id="PTHR16047:SF7">
    <property type="entry name" value="E3 UBIQUITIN-PROTEIN LIGASE RFWD3"/>
    <property type="match status" value="1"/>
</dbReference>
<evidence type="ECO:0000256" key="1">
    <source>
        <dbReference type="PROSITE-ProRule" id="PRU00175"/>
    </source>
</evidence>
<keyword evidence="5" id="KW-1185">Reference proteome</keyword>
<keyword evidence="1" id="KW-0863">Zinc-finger</keyword>
<protein>
    <recommendedName>
        <fullName evidence="3">RING-type domain-containing protein</fullName>
    </recommendedName>
</protein>